<dbReference type="GO" id="GO:0003677">
    <property type="term" value="F:DNA binding"/>
    <property type="evidence" value="ECO:0007669"/>
    <property type="project" value="UniProtKB-KW"/>
</dbReference>
<sequence length="177" mass="19176">MPDAEYRVLGPLEVRFDGVPVTVPAGKGRVLLATLLLRPNRSVSVDELVERLWDGSPPLIDRAAKTLQMVVVRLRQALGPANCVSTTTNGYLAEVDNLDLLRFRALANHEPHAALALWRGSVLGNVVSGTFGCTATSSPVRSNTWPTHHASRCCSTAWRCSPLQATARRPCDAPGKR</sequence>
<dbReference type="InterPro" id="IPR036388">
    <property type="entry name" value="WH-like_DNA-bd_sf"/>
</dbReference>
<dbReference type="OrthoDB" id="3817100at2"/>
<feature type="domain" description="OmpR/PhoB-type" evidence="2">
    <location>
        <begin position="18"/>
        <end position="93"/>
    </location>
</feature>
<evidence type="ECO:0000256" key="1">
    <source>
        <dbReference type="ARBA" id="ARBA00023125"/>
    </source>
</evidence>
<dbReference type="InterPro" id="IPR001867">
    <property type="entry name" value="OmpR/PhoB-type_DNA-bd"/>
</dbReference>
<dbReference type="Pfam" id="PF00486">
    <property type="entry name" value="Trans_reg_C"/>
    <property type="match status" value="1"/>
</dbReference>
<gene>
    <name evidence="3" type="ORF">BBK82_17785</name>
</gene>
<dbReference type="Proteomes" id="UP000093053">
    <property type="component" value="Chromosome"/>
</dbReference>
<dbReference type="SUPFAM" id="SSF46894">
    <property type="entry name" value="C-terminal effector domain of the bipartite response regulators"/>
    <property type="match status" value="1"/>
</dbReference>
<organism evidence="3 4">
    <name type="scientific">Lentzea guizhouensis</name>
    <dbReference type="NCBI Taxonomy" id="1586287"/>
    <lineage>
        <taxon>Bacteria</taxon>
        <taxon>Bacillati</taxon>
        <taxon>Actinomycetota</taxon>
        <taxon>Actinomycetes</taxon>
        <taxon>Pseudonocardiales</taxon>
        <taxon>Pseudonocardiaceae</taxon>
        <taxon>Lentzea</taxon>
    </lineage>
</organism>
<dbReference type="PANTHER" id="PTHR35807">
    <property type="entry name" value="TRANSCRIPTIONAL REGULATOR REDD-RELATED"/>
    <property type="match status" value="1"/>
</dbReference>
<dbReference type="RefSeq" id="WP_065915996.1">
    <property type="nucleotide sequence ID" value="NZ_CP016793.1"/>
</dbReference>
<dbReference type="InterPro" id="IPR016032">
    <property type="entry name" value="Sig_transdc_resp-reg_C-effctor"/>
</dbReference>
<dbReference type="GO" id="GO:0000160">
    <property type="term" value="P:phosphorelay signal transduction system"/>
    <property type="evidence" value="ECO:0007669"/>
    <property type="project" value="InterPro"/>
</dbReference>
<dbReference type="InterPro" id="IPR051677">
    <property type="entry name" value="AfsR-DnrI-RedD_regulator"/>
</dbReference>
<dbReference type="Gene3D" id="1.10.10.10">
    <property type="entry name" value="Winged helix-like DNA-binding domain superfamily/Winged helix DNA-binding domain"/>
    <property type="match status" value="1"/>
</dbReference>
<keyword evidence="4" id="KW-1185">Reference proteome</keyword>
<dbReference type="EMBL" id="CP016793">
    <property type="protein sequence ID" value="ANZ37627.1"/>
    <property type="molecule type" value="Genomic_DNA"/>
</dbReference>
<dbReference type="GO" id="GO:0006355">
    <property type="term" value="P:regulation of DNA-templated transcription"/>
    <property type="evidence" value="ECO:0007669"/>
    <property type="project" value="InterPro"/>
</dbReference>
<evidence type="ECO:0000259" key="2">
    <source>
        <dbReference type="SMART" id="SM00862"/>
    </source>
</evidence>
<dbReference type="KEGG" id="led:BBK82_17785"/>
<proteinExistence type="predicted"/>
<evidence type="ECO:0000313" key="3">
    <source>
        <dbReference type="EMBL" id="ANZ37627.1"/>
    </source>
</evidence>
<dbReference type="PANTHER" id="PTHR35807:SF1">
    <property type="entry name" value="TRANSCRIPTIONAL REGULATOR REDD"/>
    <property type="match status" value="1"/>
</dbReference>
<dbReference type="AlphaFoldDB" id="A0A1B2HIT9"/>
<reference evidence="3 4" key="1">
    <citation type="submission" date="2016-07" db="EMBL/GenBank/DDBJ databases">
        <title>Complete genome sequence of the Lentzea guizhouensis DHS C013.</title>
        <authorList>
            <person name="Cao C."/>
        </authorList>
    </citation>
    <scope>NUCLEOTIDE SEQUENCE [LARGE SCALE GENOMIC DNA]</scope>
    <source>
        <strain evidence="3 4">DHS C013</strain>
    </source>
</reference>
<accession>A0A1B2HIT9</accession>
<evidence type="ECO:0000313" key="4">
    <source>
        <dbReference type="Proteomes" id="UP000093053"/>
    </source>
</evidence>
<name>A0A1B2HIT9_9PSEU</name>
<keyword evidence="1" id="KW-0238">DNA-binding</keyword>
<protein>
    <recommendedName>
        <fullName evidence="2">OmpR/PhoB-type domain-containing protein</fullName>
    </recommendedName>
</protein>
<dbReference type="STRING" id="1586287.BBK82_17785"/>
<dbReference type="SMART" id="SM00862">
    <property type="entry name" value="Trans_reg_C"/>
    <property type="match status" value="1"/>
</dbReference>